<dbReference type="OrthoDB" id="2691851at2759"/>
<dbReference type="GeneID" id="6081120"/>
<reference evidence="1 2" key="1">
    <citation type="journal article" date="2008" name="Nature">
        <title>The genome of Laccaria bicolor provides insights into mycorrhizal symbiosis.</title>
        <authorList>
            <person name="Martin F."/>
            <person name="Aerts A."/>
            <person name="Ahren D."/>
            <person name="Brun A."/>
            <person name="Danchin E.G.J."/>
            <person name="Duchaussoy F."/>
            <person name="Gibon J."/>
            <person name="Kohler A."/>
            <person name="Lindquist E."/>
            <person name="Pereda V."/>
            <person name="Salamov A."/>
            <person name="Shapiro H.J."/>
            <person name="Wuyts J."/>
            <person name="Blaudez D."/>
            <person name="Buee M."/>
            <person name="Brokstein P."/>
            <person name="Canbaeck B."/>
            <person name="Cohen D."/>
            <person name="Courty P.E."/>
            <person name="Coutinho P.M."/>
            <person name="Delaruelle C."/>
            <person name="Detter J.C."/>
            <person name="Deveau A."/>
            <person name="DiFazio S."/>
            <person name="Duplessis S."/>
            <person name="Fraissinet-Tachet L."/>
            <person name="Lucic E."/>
            <person name="Frey-Klett P."/>
            <person name="Fourrey C."/>
            <person name="Feussner I."/>
            <person name="Gay G."/>
            <person name="Grimwood J."/>
            <person name="Hoegger P.J."/>
            <person name="Jain P."/>
            <person name="Kilaru S."/>
            <person name="Labbe J."/>
            <person name="Lin Y.C."/>
            <person name="Legue V."/>
            <person name="Le Tacon F."/>
            <person name="Marmeisse R."/>
            <person name="Melayah D."/>
            <person name="Montanini B."/>
            <person name="Muratet M."/>
            <person name="Nehls U."/>
            <person name="Niculita-Hirzel H."/>
            <person name="Oudot-Le Secq M.P."/>
            <person name="Peter M."/>
            <person name="Quesneville H."/>
            <person name="Rajashekar B."/>
            <person name="Reich M."/>
            <person name="Rouhier N."/>
            <person name="Schmutz J."/>
            <person name="Yin T."/>
            <person name="Chalot M."/>
            <person name="Henrissat B."/>
            <person name="Kuees U."/>
            <person name="Lucas S."/>
            <person name="Van de Peer Y."/>
            <person name="Podila G.K."/>
            <person name="Polle A."/>
            <person name="Pukkila P.J."/>
            <person name="Richardson P.M."/>
            <person name="Rouze P."/>
            <person name="Sanders I.R."/>
            <person name="Stajich J.E."/>
            <person name="Tunlid A."/>
            <person name="Tuskan G."/>
            <person name="Grigoriev I.V."/>
        </authorList>
    </citation>
    <scope>NUCLEOTIDE SEQUENCE [LARGE SCALE GENOMIC DNA]</scope>
    <source>
        <strain evidence="2">S238N-H82 / ATCC MYA-4686</strain>
    </source>
</reference>
<dbReference type="SUPFAM" id="SSF57903">
    <property type="entry name" value="FYVE/PHD zinc finger"/>
    <property type="match status" value="1"/>
</dbReference>
<dbReference type="InParanoid" id="B0DNC9"/>
<gene>
    <name evidence="1" type="ORF">LACBIDRAFT_331070</name>
</gene>
<dbReference type="InterPro" id="IPR011011">
    <property type="entry name" value="Znf_FYVE_PHD"/>
</dbReference>
<dbReference type="Gene3D" id="3.30.40.10">
    <property type="entry name" value="Zinc/RING finger domain, C3HC4 (zinc finger)"/>
    <property type="match status" value="1"/>
</dbReference>
<evidence type="ECO:0000313" key="1">
    <source>
        <dbReference type="EMBL" id="EDR03916.1"/>
    </source>
</evidence>
<accession>B0DNC9</accession>
<proteinExistence type="predicted"/>
<dbReference type="HOGENOM" id="CLU_002907_1_0_1"/>
<dbReference type="AlphaFoldDB" id="B0DNC9"/>
<keyword evidence="2" id="KW-1185">Reference proteome</keyword>
<dbReference type="KEGG" id="lbc:LACBIDRAFT_331070"/>
<evidence type="ECO:0000313" key="2">
    <source>
        <dbReference type="Proteomes" id="UP000001194"/>
    </source>
</evidence>
<dbReference type="InterPro" id="IPR013083">
    <property type="entry name" value="Znf_RING/FYVE/PHD"/>
</dbReference>
<dbReference type="Proteomes" id="UP000001194">
    <property type="component" value="Unassembled WGS sequence"/>
</dbReference>
<dbReference type="RefSeq" id="XP_001885484.1">
    <property type="nucleotide sequence ID" value="XM_001885449.1"/>
</dbReference>
<protein>
    <submittedName>
        <fullName evidence="1">Predicted protein</fullName>
    </submittedName>
</protein>
<sequence length="1207" mass="132932">MSQEIGPVMLCHSMSLVITHTKDCAPPIQNPGNIQVQERFLPLPANDLHILLIVPPLLACCMDIWVPSLYHHHLSAMPKSKRPQKEPSEYDTSSTQWCPECNITIGLSFTGEKNWTKHVDSAAHKTNVCKAAAILTTKISLFFTKKVTPTASSSTIIPIGIDSDDLAAFSGNLAALIGPDDEPWEVLDQVLNCQVPHVPEPAQTVGLSQVSLRPTSPQIIEIEDDTPTTSLSDALAMENPARKARRSIQSPRLSAALGQEDIPHIRSFMAVQTHAGASVFSIIEKVDDAAKRKYSPCGYIQQDFEQAFLIYKLGGRSAANIAHRSLGIPSIDATKQHITSKPLQASPGFPTLAELMSNLEHCYPKAGTQDLTTPILPVSMLIDELKVQGRLRWEPRTDYILGVCREHSHQCALEFRSLIQADAVADCLRNEVVHLAKEATVIGASILTEEPSEYTTKPFAISGSCKPLIEITFIGDLSVTNPIYPTLSILTLFNLKCGVDALTLDFDWKHVLKRLRNMAVRLKGFNINGHSITAAVIKAHLLSTGMSPVSADSLLVPNDKQDVLLMVKLLYAISTLPPPTSADNPLVQSIRHTLQLLRHLYSNLLNAYLDTSLSLHQQLVHLSCVTHLVLTLYNRDKGDFIPVQSYFNLMAMIKNAYFCVAKAQCDNPSGKFFLILLGTDGLEKIFGKVQSMVGNDTNADVLQLANRIDGAVKCVNILELHPEWGGEARRLGVGPLQGNADSISSKYDHTNLWSWKGDVHVNQVVLVGCWNEGRRNAEHCLLESLENKSPIPYISIDPKNPSAKKVHKSSVLCLLSGPLTFTESRDRLKHMHGYSRYNESTNSSAPESPFVPIPEDDDSLYLQDPAITLVQYDHQGSDWDWEWNGAFESKGVFCDLEGCFVQQVNPDRQLASHGRNTGEETYVFKSAELHAIAATMDKRLSKDHNSLPVVPISDSFPLARQACFVCEKETTHGDLCHADGSPSCPRCPNIKTKSLSGQDLLKHIGAHILCDEAFKGARNPCGFCLNTVLMKELSRREFTLDFNNELDDSAIDNFSASESKSEGSDDNEDPIASDSEAMAGAVDPIAMSDIQQVDEVDLEAPENAEELNVDDETLQEPGARPRRKRNLTMVVQEIMANQICADEGCETVVEDQDLLCCGACNLVYHLTCRGLVERPAGGWFCDDDCKANAGGSQCIYLFTSLYLIFLR</sequence>
<name>B0DNC9_LACBS</name>
<dbReference type="EMBL" id="DS547121">
    <property type="protein sequence ID" value="EDR03916.1"/>
    <property type="molecule type" value="Genomic_DNA"/>
</dbReference>
<organism evidence="2">
    <name type="scientific">Laccaria bicolor (strain S238N-H82 / ATCC MYA-4686)</name>
    <name type="common">Bicoloured deceiver</name>
    <name type="synonym">Laccaria laccata var. bicolor</name>
    <dbReference type="NCBI Taxonomy" id="486041"/>
    <lineage>
        <taxon>Eukaryota</taxon>
        <taxon>Fungi</taxon>
        <taxon>Dikarya</taxon>
        <taxon>Basidiomycota</taxon>
        <taxon>Agaricomycotina</taxon>
        <taxon>Agaricomycetes</taxon>
        <taxon>Agaricomycetidae</taxon>
        <taxon>Agaricales</taxon>
        <taxon>Agaricineae</taxon>
        <taxon>Hydnangiaceae</taxon>
        <taxon>Laccaria</taxon>
    </lineage>
</organism>